<dbReference type="Proteomes" id="UP001174677">
    <property type="component" value="Chromosome 11"/>
</dbReference>
<dbReference type="PANTHER" id="PTHR46419">
    <property type="entry name" value="ADP-RIBOSYLATION FACTOR GTPASE-ACTIVATING PROTEIN AGD5"/>
    <property type="match status" value="1"/>
</dbReference>
<keyword evidence="5" id="KW-1185">Reference proteome</keyword>
<gene>
    <name evidence="4" type="ORF">P3X46_020394</name>
</gene>
<accession>A0ABQ9LMX7</accession>
<dbReference type="PRINTS" id="PR00405">
    <property type="entry name" value="REVINTRACTNG"/>
</dbReference>
<reference evidence="4" key="1">
    <citation type="journal article" date="2023" name="Plant Biotechnol. J.">
        <title>Chromosome-level wild Hevea brasiliensis genome provides new tools for genomic-assisted breeding and valuable loci to elevate rubber yield.</title>
        <authorList>
            <person name="Cheng H."/>
            <person name="Song X."/>
            <person name="Hu Y."/>
            <person name="Wu T."/>
            <person name="Yang Q."/>
            <person name="An Z."/>
            <person name="Feng S."/>
            <person name="Deng Z."/>
            <person name="Wu W."/>
            <person name="Zeng X."/>
            <person name="Tu M."/>
            <person name="Wang X."/>
            <person name="Huang H."/>
        </authorList>
    </citation>
    <scope>NUCLEOTIDE SEQUENCE</scope>
    <source>
        <strain evidence="4">MT/VB/25A 57/8</strain>
    </source>
</reference>
<protein>
    <recommendedName>
        <fullName evidence="3">Arf-GAP domain-containing protein</fullName>
    </recommendedName>
</protein>
<dbReference type="Pfam" id="PF01412">
    <property type="entry name" value="ArfGap"/>
    <property type="match status" value="1"/>
</dbReference>
<evidence type="ECO:0000313" key="4">
    <source>
        <dbReference type="EMBL" id="KAJ9168918.1"/>
    </source>
</evidence>
<organism evidence="4 5">
    <name type="scientific">Hevea brasiliensis</name>
    <name type="common">Para rubber tree</name>
    <name type="synonym">Siphonia brasiliensis</name>
    <dbReference type="NCBI Taxonomy" id="3981"/>
    <lineage>
        <taxon>Eukaryota</taxon>
        <taxon>Viridiplantae</taxon>
        <taxon>Streptophyta</taxon>
        <taxon>Embryophyta</taxon>
        <taxon>Tracheophyta</taxon>
        <taxon>Spermatophyta</taxon>
        <taxon>Magnoliopsida</taxon>
        <taxon>eudicotyledons</taxon>
        <taxon>Gunneridae</taxon>
        <taxon>Pentapetalae</taxon>
        <taxon>rosids</taxon>
        <taxon>fabids</taxon>
        <taxon>Malpighiales</taxon>
        <taxon>Euphorbiaceae</taxon>
        <taxon>Crotonoideae</taxon>
        <taxon>Micrandreae</taxon>
        <taxon>Hevea</taxon>
    </lineage>
</organism>
<feature type="region of interest" description="Disordered" evidence="2">
    <location>
        <begin position="125"/>
        <end position="212"/>
    </location>
</feature>
<dbReference type="SUPFAM" id="SSF57863">
    <property type="entry name" value="ArfGap/RecO-like zinc finger"/>
    <property type="match status" value="1"/>
</dbReference>
<proteinExistence type="predicted"/>
<dbReference type="Gene3D" id="1.10.220.150">
    <property type="entry name" value="Arf GTPase activating protein"/>
    <property type="match status" value="1"/>
</dbReference>
<dbReference type="InterPro" id="IPR037278">
    <property type="entry name" value="ARFGAP/RecO"/>
</dbReference>
<evidence type="ECO:0000256" key="2">
    <source>
        <dbReference type="SAM" id="MobiDB-lite"/>
    </source>
</evidence>
<sequence length="452" mass="49881">MNEKANVSKELNAKHRKILEGLLKLPENRECADCKSKAPRWASVNLGIFICMQCSGIHRSLGVHISKVRSATLDTWLPEQIAFIQSMGNEKSNCYWEAELPPNYDRVGMENFIRAKYEEKRWVPRDGKVKSPSKVSGEKGSIFRSGPETTGNKQMKNINHASEERKIIPPPNTNDNRPSRSCTPASVNAPEQVTLDTKPQQPVQNSEQAAVSKAQLLKKEDKKTPVATPVKVDYATELFNLLCMDDSGGNCSKTPTDCFQSAKVESTSRRSDLSNISESKKQFASNLEQPQNYANNDIMNLFDKSSMVSPLPAHQQQLSTLSQQHQVLTAAAVKSGGISQTFPVNVHKFSPNGIHLCSQNWGSTSHQFPGMIMPTNNLPKYIQIGSNQHMYPAGNSVNFPVSSMHSSGPVAAINGATNIRSNMPPPAFPAMPTQPPGYYDFSSLTQGMFTKR</sequence>
<dbReference type="EMBL" id="JARPOI010000011">
    <property type="protein sequence ID" value="KAJ9168918.1"/>
    <property type="molecule type" value="Genomic_DNA"/>
</dbReference>
<keyword evidence="1" id="KW-0862">Zinc</keyword>
<feature type="compositionally biased region" description="Polar residues" evidence="2">
    <location>
        <begin position="147"/>
        <end position="160"/>
    </location>
</feature>
<dbReference type="InterPro" id="IPR038508">
    <property type="entry name" value="ArfGAP_dom_sf"/>
</dbReference>
<feature type="compositionally biased region" description="Polar residues" evidence="2">
    <location>
        <begin position="173"/>
        <end position="209"/>
    </location>
</feature>
<feature type="domain" description="Arf-GAP" evidence="3">
    <location>
        <begin position="16"/>
        <end position="130"/>
    </location>
</feature>
<dbReference type="InterPro" id="IPR044520">
    <property type="entry name" value="ARF_GAP_AGD5/15"/>
</dbReference>
<evidence type="ECO:0000313" key="5">
    <source>
        <dbReference type="Proteomes" id="UP001174677"/>
    </source>
</evidence>
<dbReference type="CDD" id="cd08204">
    <property type="entry name" value="ArfGap"/>
    <property type="match status" value="1"/>
</dbReference>
<evidence type="ECO:0000256" key="1">
    <source>
        <dbReference type="PROSITE-ProRule" id="PRU00288"/>
    </source>
</evidence>
<name>A0ABQ9LMX7_HEVBR</name>
<dbReference type="InterPro" id="IPR001164">
    <property type="entry name" value="ArfGAP_dom"/>
</dbReference>
<comment type="caution">
    <text evidence="4">The sequence shown here is derived from an EMBL/GenBank/DDBJ whole genome shotgun (WGS) entry which is preliminary data.</text>
</comment>
<keyword evidence="1" id="KW-0479">Metal-binding</keyword>
<dbReference type="PANTHER" id="PTHR46419:SF1">
    <property type="entry name" value="ARF-GAP DOMAIN-CONTAINING PROTEIN"/>
    <property type="match status" value="1"/>
</dbReference>
<keyword evidence="1" id="KW-0863">Zinc-finger</keyword>
<evidence type="ECO:0000259" key="3">
    <source>
        <dbReference type="PROSITE" id="PS50115"/>
    </source>
</evidence>
<dbReference type="SMART" id="SM00105">
    <property type="entry name" value="ArfGap"/>
    <property type="match status" value="1"/>
</dbReference>
<dbReference type="PROSITE" id="PS50115">
    <property type="entry name" value="ARFGAP"/>
    <property type="match status" value="1"/>
</dbReference>